<protein>
    <submittedName>
        <fullName evidence="9">Long-chain fatty acid transport protein</fullName>
    </submittedName>
</protein>
<gene>
    <name evidence="9" type="ORF">SYN_02639</name>
</gene>
<dbReference type="PANTHER" id="PTHR35093:SF8">
    <property type="entry name" value="OUTER MEMBRANE PROTEIN NMB0088-RELATED"/>
    <property type="match status" value="1"/>
</dbReference>
<dbReference type="Pfam" id="PF03349">
    <property type="entry name" value="Toluene_X"/>
    <property type="match status" value="1"/>
</dbReference>
<dbReference type="RefSeq" id="WP_011418539.1">
    <property type="nucleotide sequence ID" value="NC_007759.1"/>
</dbReference>
<keyword evidence="5" id="KW-0732">Signal</keyword>
<dbReference type="GO" id="GO:0015483">
    <property type="term" value="F:long-chain fatty acid transporting porin activity"/>
    <property type="evidence" value="ECO:0007669"/>
    <property type="project" value="TreeGrafter"/>
</dbReference>
<evidence type="ECO:0000256" key="8">
    <source>
        <dbReference type="SAM" id="Phobius"/>
    </source>
</evidence>
<evidence type="ECO:0000256" key="4">
    <source>
        <dbReference type="ARBA" id="ARBA00022692"/>
    </source>
</evidence>
<keyword evidence="8" id="KW-1133">Transmembrane helix</keyword>
<evidence type="ECO:0000313" key="9">
    <source>
        <dbReference type="EMBL" id="ABC78520.1"/>
    </source>
</evidence>
<dbReference type="eggNOG" id="COG2067">
    <property type="taxonomic scope" value="Bacteria"/>
</dbReference>
<keyword evidence="3" id="KW-1134">Transmembrane beta strand</keyword>
<dbReference type="EMBL" id="CP000252">
    <property type="protein sequence ID" value="ABC78520.1"/>
    <property type="molecule type" value="Genomic_DNA"/>
</dbReference>
<dbReference type="Proteomes" id="UP000001933">
    <property type="component" value="Chromosome"/>
</dbReference>
<evidence type="ECO:0000256" key="3">
    <source>
        <dbReference type="ARBA" id="ARBA00022452"/>
    </source>
</evidence>
<comment type="similarity">
    <text evidence="2">Belongs to the OmpP1/FadL family.</text>
</comment>
<dbReference type="Gene3D" id="2.40.160.60">
    <property type="entry name" value="Outer membrane protein transport protein (OMPP1/FadL/TodX)"/>
    <property type="match status" value="1"/>
</dbReference>
<keyword evidence="6 8" id="KW-0472">Membrane</keyword>
<evidence type="ECO:0000313" key="10">
    <source>
        <dbReference type="Proteomes" id="UP000001933"/>
    </source>
</evidence>
<evidence type="ECO:0000256" key="2">
    <source>
        <dbReference type="ARBA" id="ARBA00008163"/>
    </source>
</evidence>
<feature type="transmembrane region" description="Helical" evidence="8">
    <location>
        <begin position="39"/>
        <end position="58"/>
    </location>
</feature>
<reference evidence="9 10" key="1">
    <citation type="journal article" date="2007" name="Proc. Natl. Acad. Sci. U.S.A.">
        <title>The genome of Syntrophus aciditrophicus: life at the thermodynamic limit of microbial growth.</title>
        <authorList>
            <person name="McInerney M.J."/>
            <person name="Rohlin L."/>
            <person name="Mouttaki H."/>
            <person name="Kim U."/>
            <person name="Krupp R.S."/>
            <person name="Rios-Hernandez L."/>
            <person name="Sieber J."/>
            <person name="Struchtemeyer C.G."/>
            <person name="Bhattacharyya A."/>
            <person name="Campbell J.W."/>
            <person name="Gunsalus R.P."/>
        </authorList>
    </citation>
    <scope>NUCLEOTIDE SEQUENCE [LARGE SCALE GENOMIC DNA]</scope>
    <source>
        <strain evidence="9 10">SB</strain>
    </source>
</reference>
<keyword evidence="4 8" id="KW-0812">Transmembrane</keyword>
<evidence type="ECO:0000256" key="6">
    <source>
        <dbReference type="ARBA" id="ARBA00023136"/>
    </source>
</evidence>
<evidence type="ECO:0000256" key="1">
    <source>
        <dbReference type="ARBA" id="ARBA00004571"/>
    </source>
</evidence>
<dbReference type="SUPFAM" id="SSF56935">
    <property type="entry name" value="Porins"/>
    <property type="match status" value="1"/>
</dbReference>
<dbReference type="PANTHER" id="PTHR35093">
    <property type="entry name" value="OUTER MEMBRANE PROTEIN NMB0088-RELATED"/>
    <property type="match status" value="1"/>
</dbReference>
<comment type="subcellular location">
    <subcellularLocation>
        <location evidence="1">Cell outer membrane</location>
        <topology evidence="1">Multi-pass membrane protein</topology>
    </subcellularLocation>
</comment>
<sequence>MAKKPRSAQDRGFFAIGEARTAHKHFGKKIDREGIMRKFGSFCIMLMLIIFTPSLHAGNVDTQGIGAKATALGGAFSAYGDDPFAVYYNPATLTQIRSAMISLGAHVVKPEMKVSRYAVNGMNAGSSAIGPDWFGDRSHTLIVPHLGFSLPVSDSVTAGVGLYAPCGMDIRWPTTSDNPGVYNSYHSWYRREVISPAAAWQLHDQVSVGLGIALGRSFTGVENWTYFPALPGLHNRFVDTDMEDEGNWSINAGLLIKPLKALSLGLTYRGRAETKFRGTTQVKGVNEGDDLTGTGASVYNTCVSSTTKIDSPEQIQGGIRYQPVESLSLEVDLVWTRWSSIKGYTLSFDRKFLDAPALGLYNPGRTEQYYARNWEDTTQLRCGVEWKVNDILALRGSWFYDPSPIPDSTFDMQWPDGDKRTYALGIGLNWGTVNLDGVVQYTCTARKREIEGESRNLNESYLGGQGAPKVSLSGDGHLWGAGMTISYRY</sequence>
<dbReference type="STRING" id="56780.SYN_02639"/>
<dbReference type="GO" id="GO:0009279">
    <property type="term" value="C:cell outer membrane"/>
    <property type="evidence" value="ECO:0007669"/>
    <property type="project" value="UniProtKB-SubCell"/>
</dbReference>
<evidence type="ECO:0000256" key="5">
    <source>
        <dbReference type="ARBA" id="ARBA00022729"/>
    </source>
</evidence>
<dbReference type="KEGG" id="sat:SYN_02639"/>
<dbReference type="AlphaFoldDB" id="Q2LWR2"/>
<dbReference type="InterPro" id="IPR005017">
    <property type="entry name" value="OMPP1/FadL/TodX"/>
</dbReference>
<keyword evidence="10" id="KW-1185">Reference proteome</keyword>
<dbReference type="HOGENOM" id="CLU_035981_0_1_7"/>
<organism evidence="9 10">
    <name type="scientific">Syntrophus aciditrophicus (strain SB)</name>
    <dbReference type="NCBI Taxonomy" id="56780"/>
    <lineage>
        <taxon>Bacteria</taxon>
        <taxon>Pseudomonadati</taxon>
        <taxon>Thermodesulfobacteriota</taxon>
        <taxon>Syntrophia</taxon>
        <taxon>Syntrophales</taxon>
        <taxon>Syntrophaceae</taxon>
        <taxon>Syntrophus</taxon>
    </lineage>
</organism>
<name>Q2LWR2_SYNAS</name>
<proteinExistence type="inferred from homology"/>
<dbReference type="InParanoid" id="Q2LWR2"/>
<accession>Q2LWR2</accession>
<keyword evidence="7" id="KW-0998">Cell outer membrane</keyword>
<evidence type="ECO:0000256" key="7">
    <source>
        <dbReference type="ARBA" id="ARBA00023237"/>
    </source>
</evidence>